<feature type="transmembrane region" description="Helical" evidence="1">
    <location>
        <begin position="360"/>
        <end position="381"/>
    </location>
</feature>
<feature type="transmembrane region" description="Helical" evidence="1">
    <location>
        <begin position="335"/>
        <end position="354"/>
    </location>
</feature>
<accession>A0A244EQX8</accession>
<keyword evidence="1" id="KW-1133">Transmembrane helix</keyword>
<dbReference type="EMBL" id="MTSA01000009">
    <property type="protein sequence ID" value="OUM06921.1"/>
    <property type="molecule type" value="Genomic_DNA"/>
</dbReference>
<feature type="transmembrane region" description="Helical" evidence="1">
    <location>
        <begin position="426"/>
        <end position="448"/>
    </location>
</feature>
<evidence type="ECO:0000256" key="1">
    <source>
        <dbReference type="SAM" id="Phobius"/>
    </source>
</evidence>
<evidence type="ECO:0008006" key="4">
    <source>
        <dbReference type="Google" id="ProtNLM"/>
    </source>
</evidence>
<keyword evidence="1" id="KW-0472">Membrane</keyword>
<dbReference type="AlphaFoldDB" id="A0A244EQX8"/>
<sequence length="509" mass="56301">MYLIKLAEHLDSLAVHDNAHISESDDSVTVSNLCADAARLILSTCTELGWESYAFDAEQTPTEQSDLVEAFEPFRVTIIKPDRPTNTLDILTSVGLSYWLDKGHVSVYWRIASLSKPLLTQNRIYTGWILHEAGDGDSVDTEVVISPPTKSPRALVRVSGLLNIVPVDVRPWLLLDQMQFDSEEPFHKLWSTKAFNALVHALANEVDPESHSLIFKGPPKLSLEPSNLSAQNTEGVDSSTFLGVQSAVHWVYENSREAEIKHSLLAMEIARSGRENGPAVEYLKANISTALESAKIAYQMSLSELGKDTLKSLGDLRKAITEETAKATDATRQTITAVSWALAVGVGLVAARLSTGIDPWVASVVMLIATAYIGMIVYSGWSFVCLQRDLRDDWQPKLYRFLPKEEYKKMVKEPAEKSERVFRNSAIIGMVAVVVMFLGVTLVSFINLPGSQVSKLSSKNSKANADVVFQLNQQLRKINFPLSTPVPLRKDWSSHSIAYPKSQETQATP</sequence>
<proteinExistence type="predicted"/>
<dbReference type="OrthoDB" id="9178739at2"/>
<evidence type="ECO:0000313" key="3">
    <source>
        <dbReference type="Proteomes" id="UP000195128"/>
    </source>
</evidence>
<gene>
    <name evidence="2" type="ORF">BW686_13390</name>
</gene>
<dbReference type="Proteomes" id="UP000195128">
    <property type="component" value="Unassembled WGS sequence"/>
</dbReference>
<reference evidence="2 3" key="1">
    <citation type="submission" date="2017-01" db="EMBL/GenBank/DDBJ databases">
        <authorList>
            <person name="Mah S.A."/>
            <person name="Swanson W.J."/>
            <person name="Moy G.W."/>
            <person name="Vacquier V.D."/>
        </authorList>
    </citation>
    <scope>NUCLEOTIDE SEQUENCE [LARGE SCALE GENOMIC DNA]</scope>
    <source>
        <strain evidence="2">PDD-32b-74</strain>
    </source>
</reference>
<comment type="caution">
    <text evidence="2">The sequence shown here is derived from an EMBL/GenBank/DDBJ whole genome shotgun (WGS) entry which is preliminary data.</text>
</comment>
<organism evidence="2 3">
    <name type="scientific">Pseudomonas syringae</name>
    <dbReference type="NCBI Taxonomy" id="317"/>
    <lineage>
        <taxon>Bacteria</taxon>
        <taxon>Pseudomonadati</taxon>
        <taxon>Pseudomonadota</taxon>
        <taxon>Gammaproteobacteria</taxon>
        <taxon>Pseudomonadales</taxon>
        <taxon>Pseudomonadaceae</taxon>
        <taxon>Pseudomonas</taxon>
    </lineage>
</organism>
<protein>
    <recommendedName>
        <fullName evidence="4">Transmembrane protein</fullName>
    </recommendedName>
</protein>
<name>A0A244EQX8_PSESX</name>
<dbReference type="RefSeq" id="WP_084917399.1">
    <property type="nucleotide sequence ID" value="NZ_MTSA01000009.1"/>
</dbReference>
<evidence type="ECO:0000313" key="2">
    <source>
        <dbReference type="EMBL" id="OUM06921.1"/>
    </source>
</evidence>
<keyword evidence="1" id="KW-0812">Transmembrane</keyword>